<dbReference type="EMBL" id="JBEZFP010000113">
    <property type="protein sequence ID" value="MEU8138168.1"/>
    <property type="molecule type" value="Genomic_DNA"/>
</dbReference>
<feature type="region of interest" description="Disordered" evidence="1">
    <location>
        <begin position="75"/>
        <end position="115"/>
    </location>
</feature>
<feature type="compositionally biased region" description="Low complexity" evidence="1">
    <location>
        <begin position="104"/>
        <end position="115"/>
    </location>
</feature>
<comment type="caution">
    <text evidence="3">The sequence shown here is derived from an EMBL/GenBank/DDBJ whole genome shotgun (WGS) entry which is preliminary data.</text>
</comment>
<evidence type="ECO:0000256" key="2">
    <source>
        <dbReference type="SAM" id="Phobius"/>
    </source>
</evidence>
<accession>A0ABV3DQY3</accession>
<dbReference type="Proteomes" id="UP001551482">
    <property type="component" value="Unassembled WGS sequence"/>
</dbReference>
<proteinExistence type="predicted"/>
<feature type="transmembrane region" description="Helical" evidence="2">
    <location>
        <begin position="43"/>
        <end position="65"/>
    </location>
</feature>
<evidence type="ECO:0000313" key="4">
    <source>
        <dbReference type="Proteomes" id="UP001551482"/>
    </source>
</evidence>
<feature type="compositionally biased region" description="Low complexity" evidence="1">
    <location>
        <begin position="75"/>
        <end position="93"/>
    </location>
</feature>
<reference evidence="3 4" key="1">
    <citation type="submission" date="2024-06" db="EMBL/GenBank/DDBJ databases">
        <title>The Natural Products Discovery Center: Release of the First 8490 Sequenced Strains for Exploring Actinobacteria Biosynthetic Diversity.</title>
        <authorList>
            <person name="Kalkreuter E."/>
            <person name="Kautsar S.A."/>
            <person name="Yang D."/>
            <person name="Bader C.D."/>
            <person name="Teijaro C.N."/>
            <person name="Fluegel L."/>
            <person name="Davis C.M."/>
            <person name="Simpson J.R."/>
            <person name="Lauterbach L."/>
            <person name="Steele A.D."/>
            <person name="Gui C."/>
            <person name="Meng S."/>
            <person name="Li G."/>
            <person name="Viehrig K."/>
            <person name="Ye F."/>
            <person name="Su P."/>
            <person name="Kiefer A.F."/>
            <person name="Nichols A."/>
            <person name="Cepeda A.J."/>
            <person name="Yan W."/>
            <person name="Fan B."/>
            <person name="Jiang Y."/>
            <person name="Adhikari A."/>
            <person name="Zheng C.-J."/>
            <person name="Schuster L."/>
            <person name="Cowan T.M."/>
            <person name="Smanski M.J."/>
            <person name="Chevrette M.G."/>
            <person name="De Carvalho L.P.S."/>
            <person name="Shen B."/>
        </authorList>
    </citation>
    <scope>NUCLEOTIDE SEQUENCE [LARGE SCALE GENOMIC DNA]</scope>
    <source>
        <strain evidence="3 4">NPDC048946</strain>
    </source>
</reference>
<name>A0ABV3DQY3_9ACTN</name>
<keyword evidence="2" id="KW-0472">Membrane</keyword>
<keyword evidence="4" id="KW-1185">Reference proteome</keyword>
<keyword evidence="2" id="KW-1133">Transmembrane helix</keyword>
<gene>
    <name evidence="3" type="ORF">AB0C36_32255</name>
</gene>
<sequence length="294" mass="28503">MGDGNNLASMLEELLVDEPHASVDLARIKAHGKRVRRTARIRVAAAATAGAAVLGGAALAASVLVGGADMAGGPAEVGAPPSAPVAPSSTGPGQPSDTTAPTVGSPGSPGSPFDAEGAAALAAVRAHLPPGIVAADPVPGSPYAMVLTRADGGRTELSFQTGDSVAPGAAPADPCDPDLPPVAIGAPTYPFSDCVTGVLPGGAKTVTASRTVGGDRHSVLYLVTPDGKSRGLGSANRVTGRPDVLTDAPLLTPEELTALASEPDVYAALVGAAGDADVPVAGGPGFSPPATTAT</sequence>
<dbReference type="RefSeq" id="WP_358361115.1">
    <property type="nucleotide sequence ID" value="NZ_JBEZFP010000113.1"/>
</dbReference>
<keyword evidence="2" id="KW-0812">Transmembrane</keyword>
<protein>
    <submittedName>
        <fullName evidence="3">Uncharacterized protein</fullName>
    </submittedName>
</protein>
<evidence type="ECO:0000313" key="3">
    <source>
        <dbReference type="EMBL" id="MEU8138168.1"/>
    </source>
</evidence>
<organism evidence="3 4">
    <name type="scientific">Streptodolium elevatio</name>
    <dbReference type="NCBI Taxonomy" id="3157996"/>
    <lineage>
        <taxon>Bacteria</taxon>
        <taxon>Bacillati</taxon>
        <taxon>Actinomycetota</taxon>
        <taxon>Actinomycetes</taxon>
        <taxon>Kitasatosporales</taxon>
        <taxon>Streptomycetaceae</taxon>
        <taxon>Streptodolium</taxon>
    </lineage>
</organism>
<evidence type="ECO:0000256" key="1">
    <source>
        <dbReference type="SAM" id="MobiDB-lite"/>
    </source>
</evidence>